<dbReference type="EC" id="4.1.99.22" evidence="1 12"/>
<dbReference type="SFLD" id="SFLDS00029">
    <property type="entry name" value="Radical_SAM"/>
    <property type="match status" value="1"/>
</dbReference>
<feature type="binding site" evidence="12">
    <location>
        <begin position="255"/>
        <end position="257"/>
    </location>
    <ligand>
        <name>GTP</name>
        <dbReference type="ChEBI" id="CHEBI:37565"/>
    </ligand>
</feature>
<dbReference type="Pfam" id="PF06463">
    <property type="entry name" value="Mob_synth_C"/>
    <property type="match status" value="1"/>
</dbReference>
<dbReference type="InterPro" id="IPR040064">
    <property type="entry name" value="MoaA-like"/>
</dbReference>
<dbReference type="InterPro" id="IPR013785">
    <property type="entry name" value="Aldolase_TIM"/>
</dbReference>
<keyword evidence="4 12" id="KW-0479">Metal-binding</keyword>
<dbReference type="PROSITE" id="PS51918">
    <property type="entry name" value="RADICAL_SAM"/>
    <property type="match status" value="1"/>
</dbReference>
<feature type="domain" description="Radical SAM core" evidence="13">
    <location>
        <begin position="4"/>
        <end position="227"/>
    </location>
</feature>
<evidence type="ECO:0000256" key="4">
    <source>
        <dbReference type="ARBA" id="ARBA00022723"/>
    </source>
</evidence>
<evidence type="ECO:0000313" key="14">
    <source>
        <dbReference type="EMBL" id="MBC8587195.1"/>
    </source>
</evidence>
<comment type="pathway">
    <text evidence="12">Cofactor biosynthesis; molybdopterin biosynthesis.</text>
</comment>
<evidence type="ECO:0000256" key="12">
    <source>
        <dbReference type="HAMAP-Rule" id="MF_01225"/>
    </source>
</evidence>
<protein>
    <recommendedName>
        <fullName evidence="1 12">GTP 3',8-cyclase</fullName>
        <ecNumber evidence="1 12">4.1.99.22</ecNumber>
    </recommendedName>
    <alternativeName>
        <fullName evidence="12">Molybdenum cofactor biosynthesis protein A</fullName>
    </alternativeName>
</protein>
<dbReference type="InterPro" id="IPR000385">
    <property type="entry name" value="MoaA_NifB_PqqE_Fe-S-bd_CS"/>
</dbReference>
<feature type="binding site" evidence="12">
    <location>
        <position position="94"/>
    </location>
    <ligand>
        <name>GTP</name>
        <dbReference type="ChEBI" id="CHEBI:37565"/>
    </ligand>
</feature>
<evidence type="ECO:0000256" key="11">
    <source>
        <dbReference type="ARBA" id="ARBA00048697"/>
    </source>
</evidence>
<dbReference type="SUPFAM" id="SSF102114">
    <property type="entry name" value="Radical SAM enzymes"/>
    <property type="match status" value="1"/>
</dbReference>
<dbReference type="InterPro" id="IPR013483">
    <property type="entry name" value="MoaA"/>
</dbReference>
<dbReference type="GO" id="GO:0046872">
    <property type="term" value="F:metal ion binding"/>
    <property type="evidence" value="ECO:0007669"/>
    <property type="project" value="UniProtKB-KW"/>
</dbReference>
<dbReference type="SFLD" id="SFLDG01386">
    <property type="entry name" value="main_SPASM_domain-containing"/>
    <property type="match status" value="1"/>
</dbReference>
<name>A0A926ERI2_9FIRM</name>
<comment type="function">
    <text evidence="12">Catalyzes the cyclization of GTP to (8S)-3',8-cyclo-7,8-dihydroguanosine 5'-triphosphate.</text>
</comment>
<dbReference type="HAMAP" id="MF_01225_B">
    <property type="entry name" value="MoaA_B"/>
    <property type="match status" value="1"/>
</dbReference>
<dbReference type="SMART" id="SM00729">
    <property type="entry name" value="Elp3"/>
    <property type="match status" value="1"/>
</dbReference>
<feature type="binding site" evidence="12">
    <location>
        <position position="63"/>
    </location>
    <ligand>
        <name>GTP</name>
        <dbReference type="ChEBI" id="CHEBI:37565"/>
    </ligand>
</feature>
<evidence type="ECO:0000256" key="7">
    <source>
        <dbReference type="ARBA" id="ARBA00023014"/>
    </source>
</evidence>
<keyword evidence="7 12" id="KW-0411">Iron-sulfur</keyword>
<dbReference type="Proteomes" id="UP000601171">
    <property type="component" value="Unassembled WGS sequence"/>
</dbReference>
<feature type="binding site" evidence="12">
    <location>
        <position position="20"/>
    </location>
    <ligand>
        <name>[4Fe-4S] cluster</name>
        <dbReference type="ChEBI" id="CHEBI:49883"/>
        <label>1</label>
        <note>4Fe-4S-S-AdoMet</note>
    </ligand>
</feature>
<dbReference type="InterPro" id="IPR007197">
    <property type="entry name" value="rSAM"/>
</dbReference>
<keyword evidence="3 12" id="KW-0949">S-adenosyl-L-methionine</keyword>
<keyword evidence="8 12" id="KW-0342">GTP-binding</keyword>
<dbReference type="GO" id="GO:0006777">
    <property type="term" value="P:Mo-molybdopterin cofactor biosynthetic process"/>
    <property type="evidence" value="ECO:0007669"/>
    <property type="project" value="UniProtKB-UniRule"/>
</dbReference>
<feature type="binding site" evidence="12">
    <location>
        <position position="13"/>
    </location>
    <ligand>
        <name>GTP</name>
        <dbReference type="ChEBI" id="CHEBI:37565"/>
    </ligand>
</feature>
<dbReference type="RefSeq" id="WP_262428667.1">
    <property type="nucleotide sequence ID" value="NZ_JACRTG010000008.1"/>
</dbReference>
<evidence type="ECO:0000256" key="8">
    <source>
        <dbReference type="ARBA" id="ARBA00023134"/>
    </source>
</evidence>
<sequence length="318" mass="35993">MKDSFDREINYLRVSLTDRCNLRCKYCMPEKGIDKLKHDDILSLEEIYELIEIFVQLGITKIRFTGGEPLIRHGVIDLIERVSKLNGIRELTMTTNGTLIKDNIAGLKNAGLNRLNISLDTLDEKKYKSITGGGNIFSVLEGIEEAQKMRLTPIKINTVLIGGFNDDEIEDFINLTIDNDIEARFIELMPIGEAADFAKDNFISNNEVLKSAKELIALECEDKSSPAVYYKLPNAIGKIGLISPISCKFCKNCNRVRLTSTGKLKLCLHSDREIDLRSALAEGKDVKKIIMESILIKEEEHHLEYEKYIYKNMNQIGG</sequence>
<dbReference type="Pfam" id="PF04055">
    <property type="entry name" value="Radical_SAM"/>
    <property type="match status" value="1"/>
</dbReference>
<dbReference type="CDD" id="cd01335">
    <property type="entry name" value="Radical_SAM"/>
    <property type="match status" value="1"/>
</dbReference>
<evidence type="ECO:0000313" key="15">
    <source>
        <dbReference type="Proteomes" id="UP000601171"/>
    </source>
</evidence>
<gene>
    <name evidence="12 14" type="primary">moaA</name>
    <name evidence="14" type="ORF">H8707_02925</name>
</gene>
<evidence type="ECO:0000259" key="13">
    <source>
        <dbReference type="PROSITE" id="PS51918"/>
    </source>
</evidence>
<dbReference type="CDD" id="cd21117">
    <property type="entry name" value="Twitch_MoaA"/>
    <property type="match status" value="1"/>
</dbReference>
<dbReference type="PANTHER" id="PTHR22960">
    <property type="entry name" value="MOLYBDOPTERIN COFACTOR SYNTHESIS PROTEIN A"/>
    <property type="match status" value="1"/>
</dbReference>
<feature type="binding site" evidence="12">
    <location>
        <position position="118"/>
    </location>
    <ligand>
        <name>S-adenosyl-L-methionine</name>
        <dbReference type="ChEBI" id="CHEBI:59789"/>
    </ligand>
</feature>
<dbReference type="PROSITE" id="PS01305">
    <property type="entry name" value="MOAA_NIFB_PQQE"/>
    <property type="match status" value="1"/>
</dbReference>
<keyword evidence="5 12" id="KW-0547">Nucleotide-binding</keyword>
<feature type="binding site" evidence="12">
    <location>
        <position position="250"/>
    </location>
    <ligand>
        <name>[4Fe-4S] cluster</name>
        <dbReference type="ChEBI" id="CHEBI:49883"/>
        <label>2</label>
        <note>4Fe-4S-substrate</note>
    </ligand>
</feature>
<dbReference type="PANTHER" id="PTHR22960:SF0">
    <property type="entry name" value="MOLYBDENUM COFACTOR BIOSYNTHESIS PROTEIN 1"/>
    <property type="match status" value="1"/>
</dbReference>
<feature type="binding site" evidence="12">
    <location>
        <position position="26"/>
    </location>
    <ligand>
        <name>S-adenosyl-L-methionine</name>
        <dbReference type="ChEBI" id="CHEBI:59789"/>
    </ligand>
</feature>
<accession>A0A926ERI2</accession>
<dbReference type="InterPro" id="IPR006638">
    <property type="entry name" value="Elp3/MiaA/NifB-like_rSAM"/>
</dbReference>
<dbReference type="GO" id="GO:0051539">
    <property type="term" value="F:4 iron, 4 sulfur cluster binding"/>
    <property type="evidence" value="ECO:0007669"/>
    <property type="project" value="UniProtKB-UniRule"/>
</dbReference>
<evidence type="ECO:0000256" key="1">
    <source>
        <dbReference type="ARBA" id="ARBA00012167"/>
    </source>
</evidence>
<keyword evidence="9 12" id="KW-0501">Molybdenum cofactor biosynthesis</keyword>
<dbReference type="SFLD" id="SFLDG01383">
    <property type="entry name" value="cyclic_pyranopterin_phosphate"/>
    <property type="match status" value="1"/>
</dbReference>
<proteinExistence type="inferred from homology"/>
<dbReference type="GO" id="GO:0005525">
    <property type="term" value="F:GTP binding"/>
    <property type="evidence" value="ECO:0007669"/>
    <property type="project" value="UniProtKB-UniRule"/>
</dbReference>
<comment type="cofactor">
    <cofactor evidence="12">
        <name>[4Fe-4S] cluster</name>
        <dbReference type="ChEBI" id="CHEBI:49883"/>
    </cofactor>
    <text evidence="12">Binds 2 [4Fe-4S] clusters. Binds 1 [4Fe-4S] cluster coordinated with 3 cysteines and an exchangeable S-adenosyl-L-methionine and 1 [4Fe-4S] cluster coordinated with 3 cysteines and the GTP-derived substrate.</text>
</comment>
<evidence type="ECO:0000256" key="10">
    <source>
        <dbReference type="ARBA" id="ARBA00023239"/>
    </source>
</evidence>
<dbReference type="InterPro" id="IPR050105">
    <property type="entry name" value="MoCo_biosynth_MoaA/MoaC"/>
</dbReference>
<keyword evidence="6 12" id="KW-0408">Iron</keyword>
<dbReference type="InterPro" id="IPR010505">
    <property type="entry name" value="MoaA_twitch"/>
</dbReference>
<feature type="binding site" evidence="12">
    <location>
        <position position="267"/>
    </location>
    <ligand>
        <name>[4Fe-4S] cluster</name>
        <dbReference type="ChEBI" id="CHEBI:49883"/>
        <label>2</label>
        <note>4Fe-4S-substrate</note>
    </ligand>
</feature>
<dbReference type="InterPro" id="IPR058240">
    <property type="entry name" value="rSAM_sf"/>
</dbReference>
<feature type="binding site" evidence="12">
    <location>
        <position position="253"/>
    </location>
    <ligand>
        <name>[4Fe-4S] cluster</name>
        <dbReference type="ChEBI" id="CHEBI:49883"/>
        <label>2</label>
        <note>4Fe-4S-substrate</note>
    </ligand>
</feature>
<dbReference type="EMBL" id="JACRTG010000008">
    <property type="protein sequence ID" value="MBC8587195.1"/>
    <property type="molecule type" value="Genomic_DNA"/>
</dbReference>
<evidence type="ECO:0000256" key="2">
    <source>
        <dbReference type="ARBA" id="ARBA00022485"/>
    </source>
</evidence>
<dbReference type="NCBIfam" id="TIGR02666">
    <property type="entry name" value="moaA"/>
    <property type="match status" value="1"/>
</dbReference>
<feature type="binding site" evidence="12">
    <location>
        <position position="67"/>
    </location>
    <ligand>
        <name>S-adenosyl-L-methionine</name>
        <dbReference type="ChEBI" id="CHEBI:59789"/>
    </ligand>
</feature>
<feature type="binding site" evidence="12">
    <location>
        <position position="27"/>
    </location>
    <ligand>
        <name>[4Fe-4S] cluster</name>
        <dbReference type="ChEBI" id="CHEBI:49883"/>
        <label>1</label>
        <note>4Fe-4S-S-AdoMet</note>
    </ligand>
</feature>
<evidence type="ECO:0000256" key="5">
    <source>
        <dbReference type="ARBA" id="ARBA00022741"/>
    </source>
</evidence>
<dbReference type="GO" id="GO:1904047">
    <property type="term" value="F:S-adenosyl-L-methionine binding"/>
    <property type="evidence" value="ECO:0007669"/>
    <property type="project" value="UniProtKB-UniRule"/>
</dbReference>
<organism evidence="14 15">
    <name type="scientific">Paratissierella segnis</name>
    <dbReference type="NCBI Taxonomy" id="2763679"/>
    <lineage>
        <taxon>Bacteria</taxon>
        <taxon>Bacillati</taxon>
        <taxon>Bacillota</taxon>
        <taxon>Tissierellia</taxon>
        <taxon>Tissierellales</taxon>
        <taxon>Tissierellaceae</taxon>
        <taxon>Paratissierella</taxon>
    </lineage>
</organism>
<dbReference type="GO" id="GO:0061799">
    <property type="term" value="F:cyclic pyranopterin monophosphate synthase activity"/>
    <property type="evidence" value="ECO:0007669"/>
    <property type="project" value="TreeGrafter"/>
</dbReference>
<dbReference type="Gene3D" id="3.20.20.70">
    <property type="entry name" value="Aldolase class I"/>
    <property type="match status" value="1"/>
</dbReference>
<comment type="catalytic activity">
    <reaction evidence="11 12">
        <text>GTP + AH2 + S-adenosyl-L-methionine = (8S)-3',8-cyclo-7,8-dihydroguanosine 5'-triphosphate + 5'-deoxyadenosine + L-methionine + A + H(+)</text>
        <dbReference type="Rhea" id="RHEA:49576"/>
        <dbReference type="ChEBI" id="CHEBI:13193"/>
        <dbReference type="ChEBI" id="CHEBI:15378"/>
        <dbReference type="ChEBI" id="CHEBI:17319"/>
        <dbReference type="ChEBI" id="CHEBI:17499"/>
        <dbReference type="ChEBI" id="CHEBI:37565"/>
        <dbReference type="ChEBI" id="CHEBI:57844"/>
        <dbReference type="ChEBI" id="CHEBI:59789"/>
        <dbReference type="ChEBI" id="CHEBI:131766"/>
        <dbReference type="EC" id="4.1.99.22"/>
    </reaction>
</comment>
<comment type="similarity">
    <text evidence="12">Belongs to the radical SAM superfamily. MoaA family.</text>
</comment>
<feature type="binding site" evidence="12">
    <location>
        <position position="24"/>
    </location>
    <ligand>
        <name>[4Fe-4S] cluster</name>
        <dbReference type="ChEBI" id="CHEBI:49883"/>
        <label>1</label>
        <note>4Fe-4S-S-AdoMet</note>
    </ligand>
</feature>
<feature type="binding site" evidence="12">
    <location>
        <position position="155"/>
    </location>
    <ligand>
        <name>GTP</name>
        <dbReference type="ChEBI" id="CHEBI:37565"/>
    </ligand>
</feature>
<reference evidence="14" key="1">
    <citation type="submission" date="2020-08" db="EMBL/GenBank/DDBJ databases">
        <title>Genome public.</title>
        <authorList>
            <person name="Liu C."/>
            <person name="Sun Q."/>
        </authorList>
    </citation>
    <scope>NUCLEOTIDE SEQUENCE</scope>
    <source>
        <strain evidence="14">BX21</strain>
    </source>
</reference>
<dbReference type="SFLD" id="SFLDG01067">
    <property type="entry name" value="SPASM/twitch_domain_containing"/>
    <property type="match status" value="1"/>
</dbReference>
<evidence type="ECO:0000256" key="3">
    <source>
        <dbReference type="ARBA" id="ARBA00022691"/>
    </source>
</evidence>
<comment type="caution">
    <text evidence="14">The sequence shown here is derived from an EMBL/GenBank/DDBJ whole genome shotgun (WGS) entry which is preliminary data.</text>
</comment>
<dbReference type="NCBIfam" id="NF001199">
    <property type="entry name" value="PRK00164.2-1"/>
    <property type="match status" value="1"/>
</dbReference>
<keyword evidence="10 12" id="KW-0456">Lyase</keyword>
<feature type="binding site" evidence="12">
    <location>
        <position position="189"/>
    </location>
    <ligand>
        <name>S-adenosyl-L-methionine</name>
        <dbReference type="ChEBI" id="CHEBI:59789"/>
    </ligand>
</feature>
<evidence type="ECO:0000256" key="6">
    <source>
        <dbReference type="ARBA" id="ARBA00023004"/>
    </source>
</evidence>
<keyword evidence="15" id="KW-1185">Reference proteome</keyword>
<evidence type="ECO:0000256" key="9">
    <source>
        <dbReference type="ARBA" id="ARBA00023150"/>
    </source>
</evidence>
<dbReference type="AlphaFoldDB" id="A0A926ERI2"/>
<dbReference type="GO" id="GO:0061798">
    <property type="term" value="F:GTP 3',8'-cyclase activity"/>
    <property type="evidence" value="ECO:0007669"/>
    <property type="project" value="UniProtKB-UniRule"/>
</dbReference>
<comment type="subunit">
    <text evidence="12">Monomer and homodimer.</text>
</comment>
<keyword evidence="2 12" id="KW-0004">4Fe-4S</keyword>